<name>A0A820E8S3_9BILA</name>
<dbReference type="SUPFAM" id="SSF52743">
    <property type="entry name" value="Subtilisin-like"/>
    <property type="match status" value="1"/>
</dbReference>
<evidence type="ECO:0000256" key="1">
    <source>
        <dbReference type="ARBA" id="ARBA00022801"/>
    </source>
</evidence>
<evidence type="ECO:0000256" key="2">
    <source>
        <dbReference type="PROSITE-ProRule" id="PRU01240"/>
    </source>
</evidence>
<gene>
    <name evidence="3" type="ORF">OKA104_LOCUS43261</name>
</gene>
<reference evidence="3" key="1">
    <citation type="submission" date="2021-02" db="EMBL/GenBank/DDBJ databases">
        <authorList>
            <person name="Nowell W R."/>
        </authorList>
    </citation>
    <scope>NUCLEOTIDE SEQUENCE</scope>
</reference>
<sequence>MQPKTGQVAVIDTGVDYAHPALGGCFGTG</sequence>
<comment type="similarity">
    <text evidence="2">Belongs to the peptidase S8 family.</text>
</comment>
<dbReference type="EMBL" id="CAJOAY010011959">
    <property type="protein sequence ID" value="CAF4244555.1"/>
    <property type="molecule type" value="Genomic_DNA"/>
</dbReference>
<dbReference type="AlphaFoldDB" id="A0A820E8S3"/>
<dbReference type="GO" id="GO:0004252">
    <property type="term" value="F:serine-type endopeptidase activity"/>
    <property type="evidence" value="ECO:0007669"/>
    <property type="project" value="InterPro"/>
</dbReference>
<comment type="caution">
    <text evidence="3">The sequence shown here is derived from an EMBL/GenBank/DDBJ whole genome shotgun (WGS) entry which is preliminary data.</text>
</comment>
<dbReference type="Proteomes" id="UP000663881">
    <property type="component" value="Unassembled WGS sequence"/>
</dbReference>
<dbReference type="Gene3D" id="3.40.50.200">
    <property type="entry name" value="Peptidase S8/S53 domain"/>
    <property type="match status" value="1"/>
</dbReference>
<organism evidence="3 4">
    <name type="scientific">Adineta steineri</name>
    <dbReference type="NCBI Taxonomy" id="433720"/>
    <lineage>
        <taxon>Eukaryota</taxon>
        <taxon>Metazoa</taxon>
        <taxon>Spiralia</taxon>
        <taxon>Gnathifera</taxon>
        <taxon>Rotifera</taxon>
        <taxon>Eurotatoria</taxon>
        <taxon>Bdelloidea</taxon>
        <taxon>Adinetida</taxon>
        <taxon>Adinetidae</taxon>
        <taxon>Adineta</taxon>
    </lineage>
</organism>
<dbReference type="InterPro" id="IPR036852">
    <property type="entry name" value="Peptidase_S8/S53_dom_sf"/>
</dbReference>
<dbReference type="PROSITE" id="PS00136">
    <property type="entry name" value="SUBTILASE_ASP"/>
    <property type="match status" value="1"/>
</dbReference>
<dbReference type="PROSITE" id="PS51892">
    <property type="entry name" value="SUBTILASE"/>
    <property type="match status" value="1"/>
</dbReference>
<accession>A0A820E8S3</accession>
<keyword evidence="1" id="KW-0378">Hydrolase</keyword>
<feature type="non-terminal residue" evidence="3">
    <location>
        <position position="1"/>
    </location>
</feature>
<dbReference type="InterPro" id="IPR023827">
    <property type="entry name" value="Peptidase_S8_Asp-AS"/>
</dbReference>
<evidence type="ECO:0000313" key="3">
    <source>
        <dbReference type="EMBL" id="CAF4244555.1"/>
    </source>
</evidence>
<protein>
    <submittedName>
        <fullName evidence="3">Uncharacterized protein</fullName>
    </submittedName>
</protein>
<dbReference type="GO" id="GO:0006508">
    <property type="term" value="P:proteolysis"/>
    <property type="evidence" value="ECO:0007669"/>
    <property type="project" value="InterPro"/>
</dbReference>
<proteinExistence type="inferred from homology"/>
<comment type="caution">
    <text evidence="2">Lacks conserved residue(s) required for the propagation of feature annotation.</text>
</comment>
<evidence type="ECO:0000313" key="4">
    <source>
        <dbReference type="Proteomes" id="UP000663881"/>
    </source>
</evidence>